<gene>
    <name evidence="1" type="ORF">NDU88_001577</name>
</gene>
<feature type="non-terminal residue" evidence="1">
    <location>
        <position position="62"/>
    </location>
</feature>
<dbReference type="EMBL" id="JANPWB010000012">
    <property type="protein sequence ID" value="KAJ1113331.1"/>
    <property type="molecule type" value="Genomic_DNA"/>
</dbReference>
<comment type="caution">
    <text evidence="1">The sequence shown here is derived from an EMBL/GenBank/DDBJ whole genome shotgun (WGS) entry which is preliminary data.</text>
</comment>
<sequence>VPCCEPGCGAGGRMHRSSVGTISGTADYLICPNCRKALRRQERKISVSLPITGGPSAFIPEK</sequence>
<protein>
    <submittedName>
        <fullName evidence="1">Uncharacterized protein</fullName>
    </submittedName>
</protein>
<evidence type="ECO:0000313" key="2">
    <source>
        <dbReference type="Proteomes" id="UP001066276"/>
    </source>
</evidence>
<organism evidence="1 2">
    <name type="scientific">Pleurodeles waltl</name>
    <name type="common">Iberian ribbed newt</name>
    <dbReference type="NCBI Taxonomy" id="8319"/>
    <lineage>
        <taxon>Eukaryota</taxon>
        <taxon>Metazoa</taxon>
        <taxon>Chordata</taxon>
        <taxon>Craniata</taxon>
        <taxon>Vertebrata</taxon>
        <taxon>Euteleostomi</taxon>
        <taxon>Amphibia</taxon>
        <taxon>Batrachia</taxon>
        <taxon>Caudata</taxon>
        <taxon>Salamandroidea</taxon>
        <taxon>Salamandridae</taxon>
        <taxon>Pleurodelinae</taxon>
        <taxon>Pleurodeles</taxon>
    </lineage>
</organism>
<dbReference type="Proteomes" id="UP001066276">
    <property type="component" value="Chromosome 8"/>
</dbReference>
<proteinExistence type="predicted"/>
<dbReference type="AlphaFoldDB" id="A0AAV7NB66"/>
<feature type="non-terminal residue" evidence="1">
    <location>
        <position position="1"/>
    </location>
</feature>
<evidence type="ECO:0000313" key="1">
    <source>
        <dbReference type="EMBL" id="KAJ1113331.1"/>
    </source>
</evidence>
<name>A0AAV7NB66_PLEWA</name>
<reference evidence="1" key="1">
    <citation type="journal article" date="2022" name="bioRxiv">
        <title>Sequencing and chromosome-scale assembly of the giantPleurodeles waltlgenome.</title>
        <authorList>
            <person name="Brown T."/>
            <person name="Elewa A."/>
            <person name="Iarovenko S."/>
            <person name="Subramanian E."/>
            <person name="Araus A.J."/>
            <person name="Petzold A."/>
            <person name="Susuki M."/>
            <person name="Suzuki K.-i.T."/>
            <person name="Hayashi T."/>
            <person name="Toyoda A."/>
            <person name="Oliveira C."/>
            <person name="Osipova E."/>
            <person name="Leigh N.D."/>
            <person name="Simon A."/>
            <person name="Yun M.H."/>
        </authorList>
    </citation>
    <scope>NUCLEOTIDE SEQUENCE</scope>
    <source>
        <strain evidence="1">20211129_DDA</strain>
        <tissue evidence="1">Liver</tissue>
    </source>
</reference>
<accession>A0AAV7NB66</accession>
<keyword evidence="2" id="KW-1185">Reference proteome</keyword>